<dbReference type="NCBIfam" id="NF037995">
    <property type="entry name" value="TRAP_S1"/>
    <property type="match status" value="1"/>
</dbReference>
<dbReference type="AlphaFoldDB" id="A0A1H5VVD9"/>
<accession>A0A1H5VVD9</accession>
<dbReference type="InterPro" id="IPR038404">
    <property type="entry name" value="TRAP_DctP_sf"/>
</dbReference>
<dbReference type="PANTHER" id="PTHR33376:SF15">
    <property type="entry name" value="BLL6794 PROTEIN"/>
    <property type="match status" value="1"/>
</dbReference>
<proteinExistence type="predicted"/>
<keyword evidence="2" id="KW-1185">Reference proteome</keyword>
<reference evidence="1 2" key="1">
    <citation type="submission" date="2016-12" db="EMBL/GenBank/DDBJ databases">
        <title>Complete genome sequence of Thauera chlorobenzoica, a Betaproteobacterium degrading haloaromatics anaerobically to CO2 and halides.</title>
        <authorList>
            <person name="Goris T."/>
            <person name="Mergelsberg M."/>
            <person name="Boll M."/>
        </authorList>
    </citation>
    <scope>NUCLEOTIDE SEQUENCE [LARGE SCALE GENOMIC DNA]</scope>
    <source>
        <strain evidence="1 2">3CB1</strain>
    </source>
</reference>
<dbReference type="STRING" id="96773.Tchl_1090"/>
<dbReference type="GO" id="GO:0055085">
    <property type="term" value="P:transmembrane transport"/>
    <property type="evidence" value="ECO:0007669"/>
    <property type="project" value="InterPro"/>
</dbReference>
<dbReference type="SUPFAM" id="SSF53850">
    <property type="entry name" value="Periplasmic binding protein-like II"/>
    <property type="match status" value="1"/>
</dbReference>
<dbReference type="OrthoDB" id="9794826at2"/>
<dbReference type="Proteomes" id="UP000185739">
    <property type="component" value="Chromosome"/>
</dbReference>
<dbReference type="InterPro" id="IPR018389">
    <property type="entry name" value="DctP_fam"/>
</dbReference>
<evidence type="ECO:0000313" key="1">
    <source>
        <dbReference type="EMBL" id="APR03949.1"/>
    </source>
</evidence>
<name>A0A1H5VVD9_9RHOO</name>
<dbReference type="Gene3D" id="3.40.190.170">
    <property type="entry name" value="Bacterial extracellular solute-binding protein, family 7"/>
    <property type="match status" value="1"/>
</dbReference>
<gene>
    <name evidence="1" type="ORF">Tchl_1090</name>
</gene>
<protein>
    <submittedName>
        <fullName evidence="1">TRAP dicarboxylate transporter, DctP subunit</fullName>
    </submittedName>
</protein>
<dbReference type="PANTHER" id="PTHR33376">
    <property type="match status" value="1"/>
</dbReference>
<dbReference type="EMBL" id="CP018839">
    <property type="protein sequence ID" value="APR03949.1"/>
    <property type="molecule type" value="Genomic_DNA"/>
</dbReference>
<dbReference type="CDD" id="cd13665">
    <property type="entry name" value="PBP2_TRAP_Dctp3_4"/>
    <property type="match status" value="1"/>
</dbReference>
<sequence>MKLGKLARGLMFAALVPTITHAQEVILKVAHFAPPTSPGHVKFVVPWCDKVAAESAGRIQCQHYPAMMLGGTAPQLLSQVRDGVADVVWTLPGYTPGRLPLTEVFELPFICTDQESSSRAVWDFVEKHTMGEFAGLKPIAVWVPGSFAMHLRDKELKSLADLKDLKIRGSSRLTTRLLASLGARPVGMPMTQMAESLSKGIIEATMLPWEVVPSTKVHELTKYSVEFGGEHTMSTTVQMFVMNRKKYDSLPPELKKVIDDNSGRETSAWISAQLKTADAAGLQTVIDRGNTVHRLPAEEMAKWQQATRPVIEEWIEEVSAKGADGRKLYEDAVALVQHHSGRK</sequence>
<dbReference type="RefSeq" id="WP_075147501.1">
    <property type="nucleotide sequence ID" value="NZ_CP018839.1"/>
</dbReference>
<dbReference type="Pfam" id="PF03480">
    <property type="entry name" value="DctP"/>
    <property type="match status" value="1"/>
</dbReference>
<evidence type="ECO:0000313" key="2">
    <source>
        <dbReference type="Proteomes" id="UP000185739"/>
    </source>
</evidence>
<organism evidence="1 2">
    <name type="scientific">Thauera chlorobenzoica</name>
    <dbReference type="NCBI Taxonomy" id="96773"/>
    <lineage>
        <taxon>Bacteria</taxon>
        <taxon>Pseudomonadati</taxon>
        <taxon>Pseudomonadota</taxon>
        <taxon>Betaproteobacteria</taxon>
        <taxon>Rhodocyclales</taxon>
        <taxon>Zoogloeaceae</taxon>
        <taxon>Thauera</taxon>
    </lineage>
</organism>
<dbReference type="KEGG" id="tcl:Tchl_1090"/>